<sequence length="141" mass="16257">MSKILYECSKCGKTFINNGNRDGLNCDKCKGSLIPLGCVDELQNSIDTMKDKIENADKQYMLNKKSKVKDLTIKLNLDTTEFENKLDRMEKKLTRIKDLEDMLRFDKSLNEVKNIAINNNVDIKDIMKRCVEAAMSMEPLR</sequence>
<reference evidence="1 2" key="1">
    <citation type="submission" date="2015-11" db="EMBL/GenBank/DDBJ databases">
        <authorList>
            <person name="Hill K.K."/>
            <person name="Shirey T.B."/>
            <person name="Raphael B."/>
            <person name="Daligault H.E."/>
            <person name="Davenport K.W."/>
            <person name="Bruce D.C."/>
            <person name="Foley B.T."/>
            <person name="Johnson S.L."/>
        </authorList>
    </citation>
    <scope>NUCLEOTIDE SEQUENCE [LARGE SCALE GENOMIC DNA]</scope>
    <source>
        <strain evidence="1 2">CDC_1632</strain>
    </source>
</reference>
<dbReference type="Proteomes" id="UP000182204">
    <property type="component" value="Chromosome"/>
</dbReference>
<organism evidence="1 2">
    <name type="scientific">Clostridium sporogenes</name>
    <dbReference type="NCBI Taxonomy" id="1509"/>
    <lineage>
        <taxon>Bacteria</taxon>
        <taxon>Bacillati</taxon>
        <taxon>Bacillota</taxon>
        <taxon>Clostridia</taxon>
        <taxon>Eubacteriales</taxon>
        <taxon>Clostridiaceae</taxon>
        <taxon>Clostridium</taxon>
    </lineage>
</organism>
<gene>
    <name evidence="1" type="ORF">NPD5_272</name>
</gene>
<evidence type="ECO:0000313" key="2">
    <source>
        <dbReference type="Proteomes" id="UP000182204"/>
    </source>
</evidence>
<dbReference type="RefSeq" id="WP_045896258.1">
    <property type="nucleotide sequence ID" value="NZ_CP013242.1"/>
</dbReference>
<name>A0A1J1CWN7_CLOSG</name>
<accession>A0A1J1CWN7</accession>
<dbReference type="EMBL" id="CP013243">
    <property type="protein sequence ID" value="APH14503.1"/>
    <property type="molecule type" value="Genomic_DNA"/>
</dbReference>
<dbReference type="AlphaFoldDB" id="A0A1J1CWN7"/>
<evidence type="ECO:0000313" key="1">
    <source>
        <dbReference type="EMBL" id="APH14503.1"/>
    </source>
</evidence>
<proteinExistence type="predicted"/>
<protein>
    <submittedName>
        <fullName evidence="1">Uncharacterized protein</fullName>
    </submittedName>
</protein>